<feature type="compositionally biased region" description="Basic and acidic residues" evidence="2">
    <location>
        <begin position="445"/>
        <end position="465"/>
    </location>
</feature>
<reference evidence="4" key="1">
    <citation type="submission" date="2017-10" db="EMBL/GenBank/DDBJ databases">
        <title>Rapid genome shrinkage in a self-fertile nematode reveals novel sperm competition proteins.</title>
        <authorList>
            <person name="Yin D."/>
            <person name="Schwarz E.M."/>
            <person name="Thomas C.G."/>
            <person name="Felde R.L."/>
            <person name="Korf I.F."/>
            <person name="Cutter A.D."/>
            <person name="Schartner C.M."/>
            <person name="Ralston E.J."/>
            <person name="Meyer B.J."/>
            <person name="Haag E.S."/>
        </authorList>
    </citation>
    <scope>NUCLEOTIDE SEQUENCE [LARGE SCALE GENOMIC DNA]</scope>
    <source>
        <strain evidence="4">JU1422</strain>
    </source>
</reference>
<protein>
    <submittedName>
        <fullName evidence="3">Uncharacterized protein</fullName>
    </submittedName>
</protein>
<feature type="coiled-coil region" evidence="1">
    <location>
        <begin position="164"/>
        <end position="198"/>
    </location>
</feature>
<feature type="compositionally biased region" description="Basic and acidic residues" evidence="2">
    <location>
        <begin position="531"/>
        <end position="546"/>
    </location>
</feature>
<evidence type="ECO:0000256" key="1">
    <source>
        <dbReference type="SAM" id="Coils"/>
    </source>
</evidence>
<dbReference type="Proteomes" id="UP000230233">
    <property type="component" value="Chromosome V"/>
</dbReference>
<proteinExistence type="predicted"/>
<gene>
    <name evidence="3" type="primary">Cnig_chr_V.g18362</name>
    <name evidence="3" type="ORF">B9Z55_018362</name>
</gene>
<feature type="compositionally biased region" description="Basic and acidic residues" evidence="2">
    <location>
        <begin position="510"/>
        <end position="520"/>
    </location>
</feature>
<name>A0A2G5TEC8_9PELO</name>
<feature type="region of interest" description="Disordered" evidence="2">
    <location>
        <begin position="498"/>
        <end position="560"/>
    </location>
</feature>
<organism evidence="3 4">
    <name type="scientific">Caenorhabditis nigoni</name>
    <dbReference type="NCBI Taxonomy" id="1611254"/>
    <lineage>
        <taxon>Eukaryota</taxon>
        <taxon>Metazoa</taxon>
        <taxon>Ecdysozoa</taxon>
        <taxon>Nematoda</taxon>
        <taxon>Chromadorea</taxon>
        <taxon>Rhabditida</taxon>
        <taxon>Rhabditina</taxon>
        <taxon>Rhabditomorpha</taxon>
        <taxon>Rhabditoidea</taxon>
        <taxon>Rhabditidae</taxon>
        <taxon>Peloderinae</taxon>
        <taxon>Caenorhabditis</taxon>
    </lineage>
</organism>
<comment type="caution">
    <text evidence="3">The sequence shown here is derived from an EMBL/GenBank/DDBJ whole genome shotgun (WGS) entry which is preliminary data.</text>
</comment>
<keyword evidence="4" id="KW-1185">Reference proteome</keyword>
<dbReference type="AlphaFoldDB" id="A0A2G5TEC8"/>
<dbReference type="EMBL" id="PDUG01000005">
    <property type="protein sequence ID" value="PIC25421.1"/>
    <property type="molecule type" value="Genomic_DNA"/>
</dbReference>
<keyword evidence="1" id="KW-0175">Coiled coil</keyword>
<evidence type="ECO:0000256" key="2">
    <source>
        <dbReference type="SAM" id="MobiDB-lite"/>
    </source>
</evidence>
<evidence type="ECO:0000313" key="4">
    <source>
        <dbReference type="Proteomes" id="UP000230233"/>
    </source>
</evidence>
<feature type="region of interest" description="Disordered" evidence="2">
    <location>
        <begin position="440"/>
        <end position="479"/>
    </location>
</feature>
<sequence>MSVSKSFVLDDDGRCEDFSSKVLLTNSASGNDFLKQKLGNMSKKFNFENSNAVQQTIQNLQKFTKLSRNGAHNLLSPLISLINEKDNDSFKQVANYEDIVERIHVAWQEDQSGRVLVKASVMKICEWMLDKGFSSVDELEENWKVARQARMEMGSLLESNTVQLECARKRAHDQTVECQQLQKECDELRMENRKLCEQLDVAHSDTLKMTVHQDSEHKLFVAEKERSSVGFSEYNAHSFEHIEKEKSSQVELEISESRVAKIVPTGVKIEEELCGLNVENRFLSNGQCEIDTMVLRQDSTDDKVDEMVCMDIKEESAEGNVEDSRVVLCSGDQKSDEFQRFRTKSTHDDIKDFKEIELVTEAKQSNEKCMRGEISQGSPNVKVYQSQEKVQNKEIGFQNVIEKFDIPENPSMDPKKQSYERSTVSTIIFEDQRTVSEIIVETDSESSKEKEESNVQDKKANDFRKSQGPPMRLLSKSSNLDQYENEEWVLWERDKPNKDVPIFTSGKSPPLEKRDPKKAGEGACGFGFRTETSRRIQEELWPRKDPPPLFHSNGTNGSQVNRDQEQTLLHQEFRPRKEPPQPQLCHSKETSLSQVTSDQLNVLLHQEFRPRKDPPHMHPDDTRGYEFQPDSFEVHLHHEFRPRKDPPCREQHHRNISPSHYGSITGSWSNFVIDVH</sequence>
<evidence type="ECO:0000313" key="3">
    <source>
        <dbReference type="EMBL" id="PIC25421.1"/>
    </source>
</evidence>
<accession>A0A2G5TEC8</accession>